<evidence type="ECO:0000313" key="2">
    <source>
        <dbReference type="Proteomes" id="UP000694308"/>
    </source>
</evidence>
<protein>
    <submittedName>
        <fullName evidence="1">Uncharacterized protein</fullName>
    </submittedName>
</protein>
<accession>A0A949TZ30</accession>
<dbReference type="RefSeq" id="WP_218322342.1">
    <property type="nucleotide sequence ID" value="NZ_JAEEGC010000118.1"/>
</dbReference>
<name>A0A949TZ30_9CLOT</name>
<dbReference type="AlphaFoldDB" id="A0A949TZ30"/>
<dbReference type="EMBL" id="JAEEGC010000118">
    <property type="protein sequence ID" value="MBV7275288.1"/>
    <property type="molecule type" value="Genomic_DNA"/>
</dbReference>
<reference evidence="1" key="1">
    <citation type="submission" date="2020-12" db="EMBL/GenBank/DDBJ databases">
        <title>Clostridium thailandense sp. nov., a novel acetogenic bacterium isolated from peat land soil in Thailand.</title>
        <authorList>
            <person name="Chaikitkaew S."/>
            <person name="Birkeland N.K."/>
        </authorList>
    </citation>
    <scope>NUCLEOTIDE SEQUENCE</scope>
    <source>
        <strain evidence="1">PL3</strain>
    </source>
</reference>
<proteinExistence type="predicted"/>
<sequence>MKRHMIGNNISDEALHKRMEINKANRTTNKIKTVEIKPTMQTGYNEDGTIKEEEIKPFMYELNGIKDK</sequence>
<evidence type="ECO:0000313" key="1">
    <source>
        <dbReference type="EMBL" id="MBV7275288.1"/>
    </source>
</evidence>
<gene>
    <name evidence="1" type="ORF">I6U48_20520</name>
</gene>
<comment type="caution">
    <text evidence="1">The sequence shown here is derived from an EMBL/GenBank/DDBJ whole genome shotgun (WGS) entry which is preliminary data.</text>
</comment>
<keyword evidence="2" id="KW-1185">Reference proteome</keyword>
<organism evidence="1 2">
    <name type="scientific">Clostridium thailandense</name>
    <dbReference type="NCBI Taxonomy" id="2794346"/>
    <lineage>
        <taxon>Bacteria</taxon>
        <taxon>Bacillati</taxon>
        <taxon>Bacillota</taxon>
        <taxon>Clostridia</taxon>
        <taxon>Eubacteriales</taxon>
        <taxon>Clostridiaceae</taxon>
        <taxon>Clostridium</taxon>
    </lineage>
</organism>
<dbReference type="Proteomes" id="UP000694308">
    <property type="component" value="Unassembled WGS sequence"/>
</dbReference>